<dbReference type="PANTHER" id="PTHR24100">
    <property type="entry name" value="BUTYROPHILIN"/>
    <property type="match status" value="1"/>
</dbReference>
<accession>A0A8C4KJV2</accession>
<dbReference type="GO" id="GO:0050863">
    <property type="term" value="P:regulation of T cell activation"/>
    <property type="evidence" value="ECO:0007669"/>
    <property type="project" value="UniProtKB-ARBA"/>
</dbReference>
<organism evidence="14 15">
    <name type="scientific">Dromaius novaehollandiae</name>
    <name type="common">Emu</name>
    <dbReference type="NCBI Taxonomy" id="8790"/>
    <lineage>
        <taxon>Eukaryota</taxon>
        <taxon>Metazoa</taxon>
        <taxon>Chordata</taxon>
        <taxon>Craniata</taxon>
        <taxon>Vertebrata</taxon>
        <taxon>Euteleostomi</taxon>
        <taxon>Archelosauria</taxon>
        <taxon>Archosauria</taxon>
        <taxon>Dinosauria</taxon>
        <taxon>Saurischia</taxon>
        <taxon>Theropoda</taxon>
        <taxon>Coelurosauria</taxon>
        <taxon>Aves</taxon>
        <taxon>Palaeognathae</taxon>
        <taxon>Casuariiformes</taxon>
        <taxon>Dromaiidae</taxon>
        <taxon>Dromaius</taxon>
    </lineage>
</organism>
<keyword evidence="3 11" id="KW-0812">Transmembrane</keyword>
<dbReference type="PROSITE" id="PS50835">
    <property type="entry name" value="IG_LIKE"/>
    <property type="match status" value="2"/>
</dbReference>
<dbReference type="Gene3D" id="2.60.120.920">
    <property type="match status" value="1"/>
</dbReference>
<dbReference type="SMART" id="SM00449">
    <property type="entry name" value="SPRY"/>
    <property type="match status" value="1"/>
</dbReference>
<dbReference type="InterPro" id="IPR036179">
    <property type="entry name" value="Ig-like_dom_sf"/>
</dbReference>
<evidence type="ECO:0000256" key="7">
    <source>
        <dbReference type="ARBA" id="ARBA00023157"/>
    </source>
</evidence>
<proteinExistence type="inferred from homology"/>
<evidence type="ECO:0000256" key="2">
    <source>
        <dbReference type="ARBA" id="ARBA00007591"/>
    </source>
</evidence>
<dbReference type="InterPro" id="IPR013106">
    <property type="entry name" value="Ig_V-set"/>
</dbReference>
<comment type="similarity">
    <text evidence="10">Belongs to the SKINT family.</text>
</comment>
<dbReference type="FunFam" id="2.60.40.10:FF:000142">
    <property type="entry name" value="V-set domain-containing T-cell activation inhibitor 1"/>
    <property type="match status" value="1"/>
</dbReference>
<dbReference type="Gene3D" id="2.60.40.10">
    <property type="entry name" value="Immunoglobulins"/>
    <property type="match status" value="2"/>
</dbReference>
<keyword evidence="6 11" id="KW-0472">Membrane</keyword>
<evidence type="ECO:0000256" key="6">
    <source>
        <dbReference type="ARBA" id="ARBA00023136"/>
    </source>
</evidence>
<dbReference type="Pfam" id="PF00622">
    <property type="entry name" value="SPRY"/>
    <property type="match status" value="1"/>
</dbReference>
<dbReference type="GO" id="GO:0005102">
    <property type="term" value="F:signaling receptor binding"/>
    <property type="evidence" value="ECO:0007669"/>
    <property type="project" value="TreeGrafter"/>
</dbReference>
<feature type="transmembrane region" description="Helical" evidence="11">
    <location>
        <begin position="246"/>
        <end position="265"/>
    </location>
</feature>
<dbReference type="AlphaFoldDB" id="A0A8C4KJV2"/>
<keyword evidence="4" id="KW-0732">Signal</keyword>
<dbReference type="InterPro" id="IPR007110">
    <property type="entry name" value="Ig-like_dom"/>
</dbReference>
<keyword evidence="9" id="KW-0393">Immunoglobulin domain</keyword>
<evidence type="ECO:0000256" key="11">
    <source>
        <dbReference type="SAM" id="Phobius"/>
    </source>
</evidence>
<dbReference type="PROSITE" id="PS50188">
    <property type="entry name" value="B302_SPRY"/>
    <property type="match status" value="1"/>
</dbReference>
<dbReference type="InterPro" id="IPR050504">
    <property type="entry name" value="IgSF_BTN/MOG"/>
</dbReference>
<comment type="subcellular location">
    <subcellularLocation>
        <location evidence="1">Membrane</location>
        <topology evidence="1">Single-pass type I membrane protein</topology>
    </subcellularLocation>
</comment>
<evidence type="ECO:0000313" key="14">
    <source>
        <dbReference type="Ensembl" id="ENSDNVP00000021969.1"/>
    </source>
</evidence>
<dbReference type="InterPro" id="IPR001870">
    <property type="entry name" value="B30.2/SPRY"/>
</dbReference>
<dbReference type="GO" id="GO:0009897">
    <property type="term" value="C:external side of plasma membrane"/>
    <property type="evidence" value="ECO:0007669"/>
    <property type="project" value="TreeGrafter"/>
</dbReference>
<evidence type="ECO:0000256" key="5">
    <source>
        <dbReference type="ARBA" id="ARBA00022989"/>
    </source>
</evidence>
<dbReference type="InterPro" id="IPR003599">
    <property type="entry name" value="Ig_sub"/>
</dbReference>
<dbReference type="Ensembl" id="ENSDNVT00000026515.1">
    <property type="protein sequence ID" value="ENSDNVP00000021969.1"/>
    <property type="gene ID" value="ENSDNVG00000015311.1"/>
</dbReference>
<feature type="transmembrane region" description="Helical" evidence="11">
    <location>
        <begin position="272"/>
        <end position="291"/>
    </location>
</feature>
<dbReference type="InterPro" id="IPR013320">
    <property type="entry name" value="ConA-like_dom_sf"/>
</dbReference>
<evidence type="ECO:0000256" key="10">
    <source>
        <dbReference type="ARBA" id="ARBA00038221"/>
    </source>
</evidence>
<protein>
    <recommendedName>
        <fullName evidence="16">BT1A1 protein</fullName>
    </recommendedName>
</protein>
<sequence length="475" mass="53395">MGYFKVSQIAPDTLLTDLNLQLYLHTGQFVSSLPYTSVTGIIGEGVVLPCHVAAEHIPEMFSVQWIFNEQLEKITVSRYDGKSKKEIQDERYRGRTEFFHSEFRAGNMSLHLRNVKNSDKGSYTCVVSFDNQYHDVLIELEVAGQWLFSLLISHVKQGISLTCHTEGWFPEPQVIWLDGRGQIRKELSTTKIMMMPAGLYSVATSMNLEQGSDMEVSCMIVNNLLNTTSESRVLISDVFFPSISKWLVVFLVILCLSMVLISSTFCKLRSKYFFICYFSPQVTLLIGLSSFPLPVPITMNPDGQALELQVPGALDPKSNTTSESADLSAPSTVRILVGQGGFAAGKHYWEVEVPQQQDWVLGVVEEKGKHAAGGILPMEDYWALHRSQGELVSSEADVRIEKKLLDYSVIGVLLDLEERQVKFYEAVQMVLLVTIPISLGKEVAKRFYPFVPKRESTLKPFVLHPVRIPSVLEKL</sequence>
<evidence type="ECO:0000256" key="1">
    <source>
        <dbReference type="ARBA" id="ARBA00004479"/>
    </source>
</evidence>
<dbReference type="PANTHER" id="PTHR24100:SF130">
    <property type="entry name" value="BUTYROPHILIN-LIKE PROTEIN 9"/>
    <property type="match status" value="1"/>
</dbReference>
<dbReference type="GO" id="GO:0050852">
    <property type="term" value="P:T cell receptor signaling pathway"/>
    <property type="evidence" value="ECO:0007669"/>
    <property type="project" value="TreeGrafter"/>
</dbReference>
<keyword evidence="15" id="KW-1185">Reference proteome</keyword>
<evidence type="ECO:0000256" key="3">
    <source>
        <dbReference type="ARBA" id="ARBA00022692"/>
    </source>
</evidence>
<dbReference type="Pfam" id="PF22705">
    <property type="entry name" value="C2-set_3"/>
    <property type="match status" value="1"/>
</dbReference>
<dbReference type="Proteomes" id="UP000694423">
    <property type="component" value="Unplaced"/>
</dbReference>
<comment type="similarity">
    <text evidence="2">Belongs to the immunoglobulin superfamily. BTN/MOG family.</text>
</comment>
<dbReference type="InterPro" id="IPR003877">
    <property type="entry name" value="SPRY_dom"/>
</dbReference>
<evidence type="ECO:0000256" key="8">
    <source>
        <dbReference type="ARBA" id="ARBA00023180"/>
    </source>
</evidence>
<evidence type="ECO:0000256" key="9">
    <source>
        <dbReference type="ARBA" id="ARBA00023319"/>
    </source>
</evidence>
<dbReference type="SUPFAM" id="SSF49899">
    <property type="entry name" value="Concanavalin A-like lectins/glucanases"/>
    <property type="match status" value="1"/>
</dbReference>
<dbReference type="InterPro" id="IPR013783">
    <property type="entry name" value="Ig-like_fold"/>
</dbReference>
<keyword evidence="7" id="KW-1015">Disulfide bond</keyword>
<dbReference type="InterPro" id="IPR053896">
    <property type="entry name" value="BTN3A2-like_Ig-C"/>
</dbReference>
<keyword evidence="5 11" id="KW-1133">Transmembrane helix</keyword>
<name>A0A8C4KJV2_DRONO</name>
<dbReference type="InterPro" id="IPR043136">
    <property type="entry name" value="B30.2/SPRY_sf"/>
</dbReference>
<dbReference type="GO" id="GO:1903037">
    <property type="term" value="P:regulation of leukocyte cell-cell adhesion"/>
    <property type="evidence" value="ECO:0007669"/>
    <property type="project" value="UniProtKB-ARBA"/>
</dbReference>
<dbReference type="GO" id="GO:0001817">
    <property type="term" value="P:regulation of cytokine production"/>
    <property type="evidence" value="ECO:0007669"/>
    <property type="project" value="TreeGrafter"/>
</dbReference>
<dbReference type="GO" id="GO:0042110">
    <property type="term" value="P:T cell activation"/>
    <property type="evidence" value="ECO:0007669"/>
    <property type="project" value="UniProtKB-ARBA"/>
</dbReference>
<keyword evidence="8" id="KW-0325">Glycoprotein</keyword>
<dbReference type="SMART" id="SM00409">
    <property type="entry name" value="IG"/>
    <property type="match status" value="1"/>
</dbReference>
<evidence type="ECO:0000259" key="12">
    <source>
        <dbReference type="PROSITE" id="PS50188"/>
    </source>
</evidence>
<reference evidence="14" key="1">
    <citation type="submission" date="2025-08" db="UniProtKB">
        <authorList>
            <consortium name="Ensembl"/>
        </authorList>
    </citation>
    <scope>IDENTIFICATION</scope>
</reference>
<dbReference type="Pfam" id="PF07686">
    <property type="entry name" value="V-set"/>
    <property type="match status" value="1"/>
</dbReference>
<feature type="domain" description="B30.2/SPRY" evidence="12">
    <location>
        <begin position="277"/>
        <end position="470"/>
    </location>
</feature>
<reference evidence="14" key="2">
    <citation type="submission" date="2025-09" db="UniProtKB">
        <authorList>
            <consortium name="Ensembl"/>
        </authorList>
    </citation>
    <scope>IDENTIFICATION</scope>
</reference>
<evidence type="ECO:0000259" key="13">
    <source>
        <dbReference type="PROSITE" id="PS50835"/>
    </source>
</evidence>
<dbReference type="SUPFAM" id="SSF48726">
    <property type="entry name" value="Immunoglobulin"/>
    <property type="match status" value="2"/>
</dbReference>
<evidence type="ECO:0000256" key="4">
    <source>
        <dbReference type="ARBA" id="ARBA00022729"/>
    </source>
</evidence>
<evidence type="ECO:0008006" key="16">
    <source>
        <dbReference type="Google" id="ProtNLM"/>
    </source>
</evidence>
<dbReference type="FunFam" id="2.60.40.10:FF:000088">
    <property type="entry name" value="Butyrophilin subfamily 1 member A1"/>
    <property type="match status" value="1"/>
</dbReference>
<feature type="domain" description="Ig-like" evidence="13">
    <location>
        <begin position="159"/>
        <end position="236"/>
    </location>
</feature>
<evidence type="ECO:0000313" key="15">
    <source>
        <dbReference type="Proteomes" id="UP000694423"/>
    </source>
</evidence>
<feature type="domain" description="Ig-like" evidence="13">
    <location>
        <begin position="11"/>
        <end position="143"/>
    </location>
</feature>